<dbReference type="RefSeq" id="WP_058797140.1">
    <property type="nucleotide sequence ID" value="NZ_CP013611.1"/>
</dbReference>
<gene>
    <name evidence="1" type="ORF">AT705_14700</name>
</gene>
<sequence>MRLLLIFIFLFNLGSAVAREDLELNISYVGSDLLVTLFNRGRENTYYLKDINFCMSAPKGINVFLKNEAGTVFRHSSFLNRMCYAPKDGLASNYGVMHLIDKKDITQNKFSIVGGKGGEPLEPGVYELGVKICSSMKDYKLADCIYSNSLPYTVSTKLK</sequence>
<dbReference type="Proteomes" id="UP000069015">
    <property type="component" value="Chromosome 1"/>
</dbReference>
<reference evidence="1 2" key="1">
    <citation type="submission" date="2015-12" db="EMBL/GenBank/DDBJ databases">
        <title>Complete genome sequence of Pseudoalteromonas rubra SCSIO 6842, harboring a conjugative plasmid.</title>
        <authorList>
            <person name="Li B."/>
            <person name="Wang X."/>
        </authorList>
    </citation>
    <scope>NUCLEOTIDE SEQUENCE [LARGE SCALE GENOMIC DNA]</scope>
    <source>
        <strain evidence="1 2">SCSIO 6842</strain>
    </source>
</reference>
<accession>A0A0U2X814</accession>
<evidence type="ECO:0000313" key="2">
    <source>
        <dbReference type="Proteomes" id="UP000069015"/>
    </source>
</evidence>
<dbReference type="EMBL" id="CP013611">
    <property type="protein sequence ID" value="ALU44084.1"/>
    <property type="molecule type" value="Genomic_DNA"/>
</dbReference>
<organism evidence="1 2">
    <name type="scientific">Pseudoalteromonas rubra</name>
    <dbReference type="NCBI Taxonomy" id="43658"/>
    <lineage>
        <taxon>Bacteria</taxon>
        <taxon>Pseudomonadati</taxon>
        <taxon>Pseudomonadota</taxon>
        <taxon>Gammaproteobacteria</taxon>
        <taxon>Alteromonadales</taxon>
        <taxon>Pseudoalteromonadaceae</taxon>
        <taxon>Pseudoalteromonas</taxon>
    </lineage>
</organism>
<evidence type="ECO:0000313" key="1">
    <source>
        <dbReference type="EMBL" id="ALU44084.1"/>
    </source>
</evidence>
<proteinExistence type="predicted"/>
<dbReference type="AlphaFoldDB" id="A0A0U2X814"/>
<protein>
    <submittedName>
        <fullName evidence="1">Uncharacterized protein</fullName>
    </submittedName>
</protein>
<name>A0A0U2X814_9GAMM</name>
<dbReference type="KEGG" id="prr:AT705_14700"/>